<keyword evidence="8" id="KW-1185">Reference proteome</keyword>
<protein>
    <recommendedName>
        <fullName evidence="6">Fatty acid hydroxylase domain-containing protein</fullName>
    </recommendedName>
</protein>
<reference evidence="7" key="1">
    <citation type="submission" date="2023-06" db="EMBL/GenBank/DDBJ databases">
        <title>Conoideocrella luteorostrata (Hypocreales: Clavicipitaceae), a potential biocontrol fungus for elongate hemlock scale in United States Christmas tree production areas.</title>
        <authorList>
            <person name="Barrett H."/>
            <person name="Lovett B."/>
            <person name="Macias A.M."/>
            <person name="Stajich J.E."/>
            <person name="Kasson M.T."/>
        </authorList>
    </citation>
    <scope>NUCLEOTIDE SEQUENCE</scope>
    <source>
        <strain evidence="7">ARSEF 14590</strain>
    </source>
</reference>
<keyword evidence="2" id="KW-0812">Transmembrane</keyword>
<proteinExistence type="predicted"/>
<evidence type="ECO:0000256" key="5">
    <source>
        <dbReference type="SAM" id="MobiDB-lite"/>
    </source>
</evidence>
<dbReference type="Pfam" id="PF04116">
    <property type="entry name" value="FA_hydroxylase"/>
    <property type="match status" value="1"/>
</dbReference>
<organism evidence="7 8">
    <name type="scientific">Conoideocrella luteorostrata</name>
    <dbReference type="NCBI Taxonomy" id="1105319"/>
    <lineage>
        <taxon>Eukaryota</taxon>
        <taxon>Fungi</taxon>
        <taxon>Dikarya</taxon>
        <taxon>Ascomycota</taxon>
        <taxon>Pezizomycotina</taxon>
        <taxon>Sordariomycetes</taxon>
        <taxon>Hypocreomycetidae</taxon>
        <taxon>Hypocreales</taxon>
        <taxon>Clavicipitaceae</taxon>
        <taxon>Conoideocrella</taxon>
    </lineage>
</organism>
<evidence type="ECO:0000256" key="2">
    <source>
        <dbReference type="ARBA" id="ARBA00022692"/>
    </source>
</evidence>
<name>A0AAJ0CF83_9HYPO</name>
<evidence type="ECO:0000313" key="8">
    <source>
        <dbReference type="Proteomes" id="UP001251528"/>
    </source>
</evidence>
<dbReference type="GO" id="GO:0016491">
    <property type="term" value="F:oxidoreductase activity"/>
    <property type="evidence" value="ECO:0007669"/>
    <property type="project" value="InterPro"/>
</dbReference>
<dbReference type="PANTHER" id="PTHR11863">
    <property type="entry name" value="STEROL DESATURASE"/>
    <property type="match status" value="1"/>
</dbReference>
<evidence type="ECO:0000313" key="7">
    <source>
        <dbReference type="EMBL" id="KAK2591968.1"/>
    </source>
</evidence>
<comment type="subcellular location">
    <subcellularLocation>
        <location evidence="1">Membrane</location>
    </subcellularLocation>
</comment>
<gene>
    <name evidence="7" type="ORF">QQS21_010340</name>
</gene>
<sequence>MATHEPTSGKSPPFNKGTASAKVHGNPKDSMKSTWRREDRSRWSIFHWIFEVLDIHPTHLDKAIPVHRKDVKVPHMAEWSLHRWIILHAAVPIILQQAYITWSGNNFTTLQALLLYSLTFNLSGIHELHIFRRQGHEMGFLDGDVHERDGVPDSGVRKVIISLFSTSSIRSILIIFLAYNVDHAPKDAHWYWLPVETGAYLVVLDFWFYWYHRLMHEVPVLWKYHRTHHLTKHPNALLTLYADSEQEFFDILGIPLLTYLSLKGIGLPMGFYEWWICHQYITFTELAGHSGLRLHSYTPTILSPLLRWSRCELIIEDHDLHHRKGWKSSGNYGKQTRIWDRAFGTCKDRIECVEDNIDWENSVVMPLF</sequence>
<evidence type="ECO:0000256" key="3">
    <source>
        <dbReference type="ARBA" id="ARBA00022989"/>
    </source>
</evidence>
<dbReference type="GO" id="GO:0008610">
    <property type="term" value="P:lipid biosynthetic process"/>
    <property type="evidence" value="ECO:0007669"/>
    <property type="project" value="InterPro"/>
</dbReference>
<dbReference type="AlphaFoldDB" id="A0AAJ0CF83"/>
<feature type="region of interest" description="Disordered" evidence="5">
    <location>
        <begin position="1"/>
        <end position="33"/>
    </location>
</feature>
<dbReference type="InterPro" id="IPR050307">
    <property type="entry name" value="Sterol_Desaturase_Related"/>
</dbReference>
<dbReference type="EMBL" id="JASWJB010000297">
    <property type="protein sequence ID" value="KAK2591968.1"/>
    <property type="molecule type" value="Genomic_DNA"/>
</dbReference>
<evidence type="ECO:0000256" key="4">
    <source>
        <dbReference type="ARBA" id="ARBA00023136"/>
    </source>
</evidence>
<evidence type="ECO:0000256" key="1">
    <source>
        <dbReference type="ARBA" id="ARBA00004370"/>
    </source>
</evidence>
<comment type="caution">
    <text evidence="7">The sequence shown here is derived from an EMBL/GenBank/DDBJ whole genome shotgun (WGS) entry which is preliminary data.</text>
</comment>
<dbReference type="GO" id="GO:0005506">
    <property type="term" value="F:iron ion binding"/>
    <property type="evidence" value="ECO:0007669"/>
    <property type="project" value="InterPro"/>
</dbReference>
<dbReference type="InterPro" id="IPR006694">
    <property type="entry name" value="Fatty_acid_hydroxylase"/>
</dbReference>
<dbReference type="Proteomes" id="UP001251528">
    <property type="component" value="Unassembled WGS sequence"/>
</dbReference>
<accession>A0AAJ0CF83</accession>
<keyword evidence="4" id="KW-0472">Membrane</keyword>
<feature type="compositionally biased region" description="Polar residues" evidence="5">
    <location>
        <begin position="1"/>
        <end position="10"/>
    </location>
</feature>
<evidence type="ECO:0000259" key="6">
    <source>
        <dbReference type="Pfam" id="PF04116"/>
    </source>
</evidence>
<feature type="domain" description="Fatty acid hydroxylase" evidence="6">
    <location>
        <begin position="199"/>
        <end position="345"/>
    </location>
</feature>
<dbReference type="GO" id="GO:0016020">
    <property type="term" value="C:membrane"/>
    <property type="evidence" value="ECO:0007669"/>
    <property type="project" value="UniProtKB-SubCell"/>
</dbReference>
<keyword evidence="3" id="KW-1133">Transmembrane helix</keyword>